<feature type="region of interest" description="Disordered" evidence="2">
    <location>
        <begin position="317"/>
        <end position="351"/>
    </location>
</feature>
<accession>H3H0D5</accession>
<dbReference type="STRING" id="164328.H3H0D5"/>
<dbReference type="EMBL" id="DS566089">
    <property type="status" value="NOT_ANNOTATED_CDS"/>
    <property type="molecule type" value="Genomic_DNA"/>
</dbReference>
<dbReference type="GO" id="GO:0008270">
    <property type="term" value="F:zinc ion binding"/>
    <property type="evidence" value="ECO:0007669"/>
    <property type="project" value="UniProtKB-KW"/>
</dbReference>
<feature type="region of interest" description="Disordered" evidence="2">
    <location>
        <begin position="1"/>
        <end position="20"/>
    </location>
</feature>
<proteinExistence type="predicted"/>
<feature type="domain" description="C2H2-type" evidence="3">
    <location>
        <begin position="300"/>
        <end position="327"/>
    </location>
</feature>
<dbReference type="Proteomes" id="UP000005238">
    <property type="component" value="Unassembled WGS sequence"/>
</dbReference>
<dbReference type="HOGENOM" id="CLU_024172_0_0_1"/>
<evidence type="ECO:0000313" key="4">
    <source>
        <dbReference type="EnsemblProtists" id="Phyra83611"/>
    </source>
</evidence>
<keyword evidence="1" id="KW-0863">Zinc-finger</keyword>
<dbReference type="InterPro" id="IPR013087">
    <property type="entry name" value="Znf_C2H2_type"/>
</dbReference>
<dbReference type="Gene3D" id="3.30.160.60">
    <property type="entry name" value="Classic Zinc Finger"/>
    <property type="match status" value="1"/>
</dbReference>
<dbReference type="Pfam" id="PF10354">
    <property type="entry name" value="BMT5-like"/>
    <property type="match status" value="1"/>
</dbReference>
<dbReference type="GO" id="GO:0005737">
    <property type="term" value="C:cytoplasm"/>
    <property type="evidence" value="ECO:0000318"/>
    <property type="project" value="GO_Central"/>
</dbReference>
<dbReference type="SMART" id="SM00355">
    <property type="entry name" value="ZnF_C2H2"/>
    <property type="match status" value="2"/>
</dbReference>
<dbReference type="AlphaFoldDB" id="H3H0D5"/>
<evidence type="ECO:0000313" key="5">
    <source>
        <dbReference type="Proteomes" id="UP000005238"/>
    </source>
</evidence>
<dbReference type="PANTHER" id="PTHR11538:SF26">
    <property type="entry name" value="FERREDOXIN-FOLD ANTICODON-BINDING DOMAIN-CONTAINING PROTEIN 1"/>
    <property type="match status" value="1"/>
</dbReference>
<dbReference type="InterPro" id="IPR019446">
    <property type="entry name" value="BMT5-like"/>
</dbReference>
<dbReference type="EnsemblProtists" id="Phyra83611">
    <property type="protein sequence ID" value="Phyra83611"/>
    <property type="gene ID" value="Phyra83611"/>
</dbReference>
<feature type="region of interest" description="Disordered" evidence="2">
    <location>
        <begin position="591"/>
        <end position="694"/>
    </location>
</feature>
<reference evidence="5" key="1">
    <citation type="journal article" date="2006" name="Science">
        <title>Phytophthora genome sequences uncover evolutionary origins and mechanisms of pathogenesis.</title>
        <authorList>
            <person name="Tyler B.M."/>
            <person name="Tripathy S."/>
            <person name="Zhang X."/>
            <person name="Dehal P."/>
            <person name="Jiang R.H."/>
            <person name="Aerts A."/>
            <person name="Arredondo F.D."/>
            <person name="Baxter L."/>
            <person name="Bensasson D."/>
            <person name="Beynon J.L."/>
            <person name="Chapman J."/>
            <person name="Damasceno C.M."/>
            <person name="Dorrance A.E."/>
            <person name="Dou D."/>
            <person name="Dickerman A.W."/>
            <person name="Dubchak I.L."/>
            <person name="Garbelotto M."/>
            <person name="Gijzen M."/>
            <person name="Gordon S.G."/>
            <person name="Govers F."/>
            <person name="Grunwald N.J."/>
            <person name="Huang W."/>
            <person name="Ivors K.L."/>
            <person name="Jones R.W."/>
            <person name="Kamoun S."/>
            <person name="Krampis K."/>
            <person name="Lamour K.H."/>
            <person name="Lee M.K."/>
            <person name="McDonald W.H."/>
            <person name="Medina M."/>
            <person name="Meijer H.J."/>
            <person name="Nordberg E.K."/>
            <person name="Maclean D.J."/>
            <person name="Ospina-Giraldo M.D."/>
            <person name="Morris P.F."/>
            <person name="Phuntumart V."/>
            <person name="Putnam N.H."/>
            <person name="Rash S."/>
            <person name="Rose J.K."/>
            <person name="Sakihama Y."/>
            <person name="Salamov A.A."/>
            <person name="Savidor A."/>
            <person name="Scheuring C.F."/>
            <person name="Smith B.M."/>
            <person name="Sobral B.W."/>
            <person name="Terry A."/>
            <person name="Torto-Alalibo T.A."/>
            <person name="Win J."/>
            <person name="Xu Z."/>
            <person name="Zhang H."/>
            <person name="Grigoriev I.V."/>
            <person name="Rokhsar D.S."/>
            <person name="Boore J.L."/>
        </authorList>
    </citation>
    <scope>NUCLEOTIDE SEQUENCE [LARGE SCALE GENOMIC DNA]</scope>
    <source>
        <strain evidence="5">Pr102</strain>
    </source>
</reference>
<keyword evidence="1" id="KW-0862">Zinc</keyword>
<organism evidence="4 5">
    <name type="scientific">Phytophthora ramorum</name>
    <name type="common">Sudden oak death agent</name>
    <dbReference type="NCBI Taxonomy" id="164328"/>
    <lineage>
        <taxon>Eukaryota</taxon>
        <taxon>Sar</taxon>
        <taxon>Stramenopiles</taxon>
        <taxon>Oomycota</taxon>
        <taxon>Peronosporomycetes</taxon>
        <taxon>Peronosporales</taxon>
        <taxon>Peronosporaceae</taxon>
        <taxon>Phytophthora</taxon>
    </lineage>
</organism>
<dbReference type="VEuPathDB" id="FungiDB:KRP23_9658"/>
<dbReference type="VEuPathDB" id="FungiDB:KRP22_13690"/>
<dbReference type="GO" id="GO:0070475">
    <property type="term" value="P:rRNA base methylation"/>
    <property type="evidence" value="ECO:0000318"/>
    <property type="project" value="GO_Central"/>
</dbReference>
<dbReference type="InParanoid" id="H3H0D5"/>
<keyword evidence="5" id="KW-1185">Reference proteome</keyword>
<evidence type="ECO:0000256" key="2">
    <source>
        <dbReference type="SAM" id="MobiDB-lite"/>
    </source>
</evidence>
<name>H3H0D5_PHYRM</name>
<feature type="region of interest" description="Disordered" evidence="2">
    <location>
        <begin position="547"/>
        <end position="578"/>
    </location>
</feature>
<feature type="domain" description="C2H2-type" evidence="3">
    <location>
        <begin position="265"/>
        <end position="293"/>
    </location>
</feature>
<dbReference type="eggNOG" id="KOG4174">
    <property type="taxonomic scope" value="Eukaryota"/>
</dbReference>
<dbReference type="GO" id="GO:0070042">
    <property type="term" value="F:rRNA (uridine-N3-)-methyltransferase activity"/>
    <property type="evidence" value="ECO:0000318"/>
    <property type="project" value="GO_Central"/>
</dbReference>
<evidence type="ECO:0000256" key="1">
    <source>
        <dbReference type="PROSITE-ProRule" id="PRU00042"/>
    </source>
</evidence>
<keyword evidence="1" id="KW-0479">Metal-binding</keyword>
<dbReference type="PANTHER" id="PTHR11538">
    <property type="entry name" value="PHENYLALANYL-TRNA SYNTHETASE"/>
    <property type="match status" value="1"/>
</dbReference>
<feature type="compositionally biased region" description="Basic and acidic residues" evidence="2">
    <location>
        <begin position="554"/>
        <end position="578"/>
    </location>
</feature>
<dbReference type="PROSITE" id="PS50157">
    <property type="entry name" value="ZINC_FINGER_C2H2_2"/>
    <property type="match status" value="2"/>
</dbReference>
<feature type="compositionally biased region" description="Basic residues" evidence="2">
    <location>
        <begin position="617"/>
        <end position="633"/>
    </location>
</feature>
<sequence length="708" mass="79846">MPSANANPLEEKPVTTHTQCQQLEQRRVLTVGDGNFSYSLALAKAHKSGEHDTLQLTATSYDSYDELVAKYPECKRICAQLQELGATVLHRVDATNLRESLVAAGGHRELKFHSVVFNHPHCGEENVGRHQSLLSHFYASALEVLEENEEEEDSGVLLTLAEGQSQRWEAVQRARSAGLKLHRQVDDVDRDETFGLMYERKRHQNGKSFHLVTLHGEKKQQESTLFIFRRQEGDEAKAAAPVASIEKEAKVSRKRKAESELPLEFACTQCERSFKSAQGLRTHVHMVHELEASAPKKTLLPCEFCERTFKKEDARRQHQLAKHGKDPLIKPDCAYASDGGSSTESEDESAYLQLKSEPNVGNPEPAAESSVVVKSEVVESHVIKQEEEPKQEDPILKTIKDEELKQEHSILETIKEEEHKQEHPILETISQQEQEHATIPPCCSACGYPLLVVPQTEILKAKDMLDCKCCTLVLPDSSFSKKQRSETRKDFRKCKACTGNVNRGAKPLVQPTRQKPQVPLRMRNKKAEKRSHGASAVFTNKVGRLKMAKQALQRKRDEASKLKMTKRREEYEQQLSNEEKDLARQSALLKRENPGAFKSLMKDIQIKKPLTYEQEKKSKKKKKVNPAKKKQSKRKADGTTEQASKKRKGPVVDPSMYAPPASTVDEVPARVIPTRSRARAQPDAVQPQTVDVKSEVKAELPKVEIKSE</sequence>
<reference evidence="4" key="2">
    <citation type="submission" date="2015-06" db="UniProtKB">
        <authorList>
            <consortium name="EnsemblProtists"/>
        </authorList>
    </citation>
    <scope>IDENTIFICATION</scope>
    <source>
        <strain evidence="4">Pr102</strain>
    </source>
</reference>
<evidence type="ECO:0000259" key="3">
    <source>
        <dbReference type="PROSITE" id="PS50157"/>
    </source>
</evidence>
<dbReference type="PROSITE" id="PS00028">
    <property type="entry name" value="ZINC_FINGER_C2H2_1"/>
    <property type="match status" value="2"/>
</dbReference>
<protein>
    <recommendedName>
        <fullName evidence="3">C2H2-type domain-containing protein</fullName>
    </recommendedName>
</protein>